<sequence>MYDGKEKKVYVYCLKNNCKFETFSKWINNLKNQKLFKEHRSALTKIFLKPNSTYQLIVSILCEINYELYWKTTLLINVQDILLNIKEKILPGKKFSEIAIQEINKGLEFKFTIKDEQPEKKLIIFFKNGLYSYEIHILNKIIQDIYLPFPIKAIEKTIDNIINIIRYVFSIKVCCGQSTVDFEDIM</sequence>
<dbReference type="EMBL" id="PQFF01000273">
    <property type="protein sequence ID" value="RHZ67777.1"/>
    <property type="molecule type" value="Genomic_DNA"/>
</dbReference>
<protein>
    <submittedName>
        <fullName evidence="1">Uncharacterized protein</fullName>
    </submittedName>
</protein>
<keyword evidence="2" id="KW-1185">Reference proteome</keyword>
<accession>A0A397HYC6</accession>
<reference evidence="1 2" key="1">
    <citation type="submission" date="2018-08" db="EMBL/GenBank/DDBJ databases">
        <title>Genome and evolution of the arbuscular mycorrhizal fungus Diversispora epigaea (formerly Glomus versiforme) and its bacterial endosymbionts.</title>
        <authorList>
            <person name="Sun X."/>
            <person name="Fei Z."/>
            <person name="Harrison M."/>
        </authorList>
    </citation>
    <scope>NUCLEOTIDE SEQUENCE [LARGE SCALE GENOMIC DNA]</scope>
    <source>
        <strain evidence="1 2">IT104</strain>
    </source>
</reference>
<name>A0A397HYC6_9GLOM</name>
<gene>
    <name evidence="1" type="ORF">Glove_299g50</name>
</gene>
<evidence type="ECO:0000313" key="1">
    <source>
        <dbReference type="EMBL" id="RHZ67777.1"/>
    </source>
</evidence>
<comment type="caution">
    <text evidence="1">The sequence shown here is derived from an EMBL/GenBank/DDBJ whole genome shotgun (WGS) entry which is preliminary data.</text>
</comment>
<proteinExistence type="predicted"/>
<dbReference type="OrthoDB" id="2444511at2759"/>
<evidence type="ECO:0000313" key="2">
    <source>
        <dbReference type="Proteomes" id="UP000266861"/>
    </source>
</evidence>
<dbReference type="Proteomes" id="UP000266861">
    <property type="component" value="Unassembled WGS sequence"/>
</dbReference>
<dbReference type="AlphaFoldDB" id="A0A397HYC6"/>
<organism evidence="1 2">
    <name type="scientific">Diversispora epigaea</name>
    <dbReference type="NCBI Taxonomy" id="1348612"/>
    <lineage>
        <taxon>Eukaryota</taxon>
        <taxon>Fungi</taxon>
        <taxon>Fungi incertae sedis</taxon>
        <taxon>Mucoromycota</taxon>
        <taxon>Glomeromycotina</taxon>
        <taxon>Glomeromycetes</taxon>
        <taxon>Diversisporales</taxon>
        <taxon>Diversisporaceae</taxon>
        <taxon>Diversispora</taxon>
    </lineage>
</organism>